<feature type="region of interest" description="Disordered" evidence="1">
    <location>
        <begin position="343"/>
        <end position="368"/>
    </location>
</feature>
<gene>
    <name evidence="3" type="ORF">A4A59_14420</name>
</gene>
<evidence type="ECO:0000313" key="3">
    <source>
        <dbReference type="EMBL" id="KZB01195.1"/>
    </source>
</evidence>
<keyword evidence="3" id="KW-0966">Cell projection</keyword>
<dbReference type="AlphaFoldDB" id="A0A154IKS3"/>
<organism evidence="3">
    <name type="scientific">Rhizobium leguminosarum</name>
    <dbReference type="NCBI Taxonomy" id="384"/>
    <lineage>
        <taxon>Bacteria</taxon>
        <taxon>Pseudomonadati</taxon>
        <taxon>Pseudomonadota</taxon>
        <taxon>Alphaproteobacteria</taxon>
        <taxon>Hyphomicrobiales</taxon>
        <taxon>Rhizobiaceae</taxon>
        <taxon>Rhizobium/Agrobacterium group</taxon>
        <taxon>Rhizobium</taxon>
    </lineage>
</organism>
<dbReference type="EMBL" id="LVYU01000081">
    <property type="protein sequence ID" value="KZB01195.1"/>
    <property type="molecule type" value="Genomic_DNA"/>
</dbReference>
<feature type="transmembrane region" description="Helical" evidence="2">
    <location>
        <begin position="60"/>
        <end position="81"/>
    </location>
</feature>
<sequence>MENVNVAEIGSTEKTAGIYANRLSSPMPFLWTMLLFLVIVGFIAAILFRQTQTAFMHNPGLNGLIVGVLGVGIILVFNHVLALRPEVRWFNSFRAAGSVDKVNRNPRLLAPMRALLGSRKSAVSLSTTALRSILDSIASRLDESRDVSRYLIGLLVFLGLLGTFWGLIGTIGSISIVIQSLDAGSNGTGDVLSALKEGLSTPLSGMGQAFSSSLLGLSGSLILGFLDLQAGRAQNRFYMELENWLSSVTDVGSDHLAPALDAVSGASSDDMRALSDYLRKVSEEGGAGSQRSVAAMASLAEGIQGLVKNMRNEQQMLRDWIEAQQDEAKAMRRTLDRLAERIGVQERGGERGERLRDRASQAEKSEGK</sequence>
<name>A0A154IKS3_RHILE</name>
<proteinExistence type="predicted"/>
<reference evidence="3" key="1">
    <citation type="submission" date="2016-03" db="EMBL/GenBank/DDBJ databases">
        <title>Microsymbionts genomes from the relict species Vavilovia formosa.</title>
        <authorList>
            <person name="Chirak E."/>
            <person name="Kimeklis A."/>
            <person name="Kopat V."/>
            <person name="Andronov E."/>
        </authorList>
    </citation>
    <scope>NUCLEOTIDE SEQUENCE [LARGE SCALE GENOMIC DNA]</scope>
    <source>
        <strain evidence="3">Vaf12</strain>
    </source>
</reference>
<keyword evidence="2" id="KW-1133">Transmembrane helix</keyword>
<evidence type="ECO:0000256" key="1">
    <source>
        <dbReference type="SAM" id="MobiDB-lite"/>
    </source>
</evidence>
<keyword evidence="3" id="KW-0969">Cilium</keyword>
<accession>A0A154IKS3</accession>
<feature type="transmembrane region" description="Helical" evidence="2">
    <location>
        <begin position="150"/>
        <end position="178"/>
    </location>
</feature>
<protein>
    <submittedName>
        <fullName evidence="3">Flagellar motor protein MotA</fullName>
    </submittedName>
</protein>
<feature type="transmembrane region" description="Helical" evidence="2">
    <location>
        <begin position="209"/>
        <end position="228"/>
    </location>
</feature>
<keyword evidence="2" id="KW-0472">Membrane</keyword>
<feature type="transmembrane region" description="Helical" evidence="2">
    <location>
        <begin position="29"/>
        <end position="48"/>
    </location>
</feature>
<dbReference type="RefSeq" id="WP_062941504.1">
    <property type="nucleotide sequence ID" value="NZ_CP171844.1"/>
</dbReference>
<keyword evidence="3" id="KW-0282">Flagellum</keyword>
<comment type="caution">
    <text evidence="3">The sequence shown here is derived from an EMBL/GenBank/DDBJ whole genome shotgun (WGS) entry which is preliminary data.</text>
</comment>
<keyword evidence="2" id="KW-0812">Transmembrane</keyword>
<evidence type="ECO:0000256" key="2">
    <source>
        <dbReference type="SAM" id="Phobius"/>
    </source>
</evidence>